<name>A0A0B2NUX3_GLYSO</name>
<dbReference type="PANTHER" id="PTHR33710">
    <property type="entry name" value="BNAC02G09200D PROTEIN"/>
    <property type="match status" value="1"/>
</dbReference>
<dbReference type="PANTHER" id="PTHR33710:SF64">
    <property type="entry name" value="ENDONUCLEASE_EXONUCLEASE_PHOSPHATASE DOMAIN-CONTAINING PROTEIN"/>
    <property type="match status" value="1"/>
</dbReference>
<dbReference type="InterPro" id="IPR036691">
    <property type="entry name" value="Endo/exonu/phosph_ase_sf"/>
</dbReference>
<feature type="non-terminal residue" evidence="1">
    <location>
        <position position="1"/>
    </location>
</feature>
<dbReference type="EMBL" id="KN672145">
    <property type="protein sequence ID" value="KHM99057.1"/>
    <property type="molecule type" value="Genomic_DNA"/>
</dbReference>
<dbReference type="SUPFAM" id="SSF56219">
    <property type="entry name" value="DNase I-like"/>
    <property type="match status" value="1"/>
</dbReference>
<keyword evidence="1" id="KW-0378">Hydrolase</keyword>
<dbReference type="Proteomes" id="UP000053555">
    <property type="component" value="Unassembled WGS sequence"/>
</dbReference>
<dbReference type="Gene3D" id="3.60.10.10">
    <property type="entry name" value="Endonuclease/exonuclease/phosphatase"/>
    <property type="match status" value="1"/>
</dbReference>
<accession>A0A0B2NUX3</accession>
<reference evidence="1" key="1">
    <citation type="submission" date="2014-07" db="EMBL/GenBank/DDBJ databases">
        <title>Identification of a novel salt tolerance gene in wild soybean by whole-genome sequencing.</title>
        <authorList>
            <person name="Lam H.-M."/>
            <person name="Qi X."/>
            <person name="Li M.-W."/>
            <person name="Liu X."/>
            <person name="Xie M."/>
            <person name="Ni M."/>
            <person name="Xu X."/>
        </authorList>
    </citation>
    <scope>NUCLEOTIDE SEQUENCE [LARGE SCALE GENOMIC DNA]</scope>
    <source>
        <tissue evidence="1">Root</tissue>
    </source>
</reference>
<sequence length="340" mass="39320">GVWCFLGDFNSIRSQQERLSSSQSVPDHMGISDFNQWIQDMEIQEVKSAGSTFTWIRPNGSVKSRLDRFLVSDQWLSTWPDSCQHVLPRDLSDHCPTILQTKMVDWEKWLKQGDCNSAYFHKAINFRRNYNSMQGILIGDVWVQDPIVVKNEAVSFFQNRFSEMHKFRPTLDGVQFPSINQRQRDILSAPFSDQEIKEAVWSCGGEKCPGPDGFNFNFLKEFWEVVKADFSRFVNEFHVHGCFPRGSNASFLALIPKIHHPQSFDDYRPISLIGCMYKVIAKNFLWGGDMEHKKIPWVKWEEVCLPKAEGGLGIKDIATFNEALLGKWIWALASDQQQLW</sequence>
<gene>
    <name evidence="1" type="ORF">glysoja_024357</name>
</gene>
<evidence type="ECO:0000313" key="1">
    <source>
        <dbReference type="EMBL" id="KHM99057.1"/>
    </source>
</evidence>
<protein>
    <submittedName>
        <fullName evidence="1">Transposon TX1 putative 149 kDa protein</fullName>
        <ecNumber evidence="1">3.1.27.-</ecNumber>
    </submittedName>
</protein>
<organism evidence="1">
    <name type="scientific">Glycine soja</name>
    <name type="common">Wild soybean</name>
    <dbReference type="NCBI Taxonomy" id="3848"/>
    <lineage>
        <taxon>Eukaryota</taxon>
        <taxon>Viridiplantae</taxon>
        <taxon>Streptophyta</taxon>
        <taxon>Embryophyta</taxon>
        <taxon>Tracheophyta</taxon>
        <taxon>Spermatophyta</taxon>
        <taxon>Magnoliopsida</taxon>
        <taxon>eudicotyledons</taxon>
        <taxon>Gunneridae</taxon>
        <taxon>Pentapetalae</taxon>
        <taxon>rosids</taxon>
        <taxon>fabids</taxon>
        <taxon>Fabales</taxon>
        <taxon>Fabaceae</taxon>
        <taxon>Papilionoideae</taxon>
        <taxon>50 kb inversion clade</taxon>
        <taxon>NPAAA clade</taxon>
        <taxon>indigoferoid/millettioid clade</taxon>
        <taxon>Phaseoleae</taxon>
        <taxon>Glycine</taxon>
        <taxon>Glycine subgen. Soja</taxon>
    </lineage>
</organism>
<dbReference type="GO" id="GO:0016787">
    <property type="term" value="F:hydrolase activity"/>
    <property type="evidence" value="ECO:0007669"/>
    <property type="project" value="UniProtKB-KW"/>
</dbReference>
<dbReference type="AlphaFoldDB" id="A0A0B2NUX3"/>
<dbReference type="EC" id="3.1.27.-" evidence="1"/>
<feature type="non-terminal residue" evidence="1">
    <location>
        <position position="340"/>
    </location>
</feature>
<proteinExistence type="predicted"/>